<dbReference type="Proteomes" id="UP001162162">
    <property type="component" value="Unassembled WGS sequence"/>
</dbReference>
<keyword evidence="2" id="KW-1185">Reference proteome</keyword>
<sequence length="124" mass="14748">MTMTILTGLARGRRVFFRWPRLGQKNDKSSFPRLFEILKNINFGQFYNVFYATTFFDAFLYLESTFQDAHNSETFEMATLKLYIRRVKKGNRVENVIKLALIHNFQNLVKSRKLEEIYDFSSPT</sequence>
<feature type="non-terminal residue" evidence="1">
    <location>
        <position position="124"/>
    </location>
</feature>
<evidence type="ECO:0000313" key="2">
    <source>
        <dbReference type="Proteomes" id="UP001162162"/>
    </source>
</evidence>
<accession>A0AAV8X1J2</accession>
<reference evidence="1" key="1">
    <citation type="journal article" date="2023" name="Insect Mol. Biol.">
        <title>Genome sequencing provides insights into the evolution of gene families encoding plant cell wall-degrading enzymes in longhorned beetles.</title>
        <authorList>
            <person name="Shin N.R."/>
            <person name="Okamura Y."/>
            <person name="Kirsch R."/>
            <person name="Pauchet Y."/>
        </authorList>
    </citation>
    <scope>NUCLEOTIDE SEQUENCE</scope>
    <source>
        <strain evidence="1">AMC_N1</strain>
    </source>
</reference>
<gene>
    <name evidence="1" type="ORF">NQ318_009224</name>
</gene>
<name>A0AAV8X1J2_9CUCU</name>
<dbReference type="EMBL" id="JAPWTK010001512">
    <property type="protein sequence ID" value="KAJ8932270.1"/>
    <property type="molecule type" value="Genomic_DNA"/>
</dbReference>
<protein>
    <submittedName>
        <fullName evidence="1">Uncharacterized protein</fullName>
    </submittedName>
</protein>
<dbReference type="AlphaFoldDB" id="A0AAV8X1J2"/>
<comment type="caution">
    <text evidence="1">The sequence shown here is derived from an EMBL/GenBank/DDBJ whole genome shotgun (WGS) entry which is preliminary data.</text>
</comment>
<proteinExistence type="predicted"/>
<evidence type="ECO:0000313" key="1">
    <source>
        <dbReference type="EMBL" id="KAJ8932270.1"/>
    </source>
</evidence>
<organism evidence="1 2">
    <name type="scientific">Aromia moschata</name>
    <dbReference type="NCBI Taxonomy" id="1265417"/>
    <lineage>
        <taxon>Eukaryota</taxon>
        <taxon>Metazoa</taxon>
        <taxon>Ecdysozoa</taxon>
        <taxon>Arthropoda</taxon>
        <taxon>Hexapoda</taxon>
        <taxon>Insecta</taxon>
        <taxon>Pterygota</taxon>
        <taxon>Neoptera</taxon>
        <taxon>Endopterygota</taxon>
        <taxon>Coleoptera</taxon>
        <taxon>Polyphaga</taxon>
        <taxon>Cucujiformia</taxon>
        <taxon>Chrysomeloidea</taxon>
        <taxon>Cerambycidae</taxon>
        <taxon>Cerambycinae</taxon>
        <taxon>Callichromatini</taxon>
        <taxon>Aromia</taxon>
    </lineage>
</organism>